<dbReference type="GO" id="GO:0045892">
    <property type="term" value="P:negative regulation of DNA-templated transcription"/>
    <property type="evidence" value="ECO:0007669"/>
    <property type="project" value="UniProtKB-ARBA"/>
</dbReference>
<evidence type="ECO:0000313" key="1">
    <source>
        <dbReference type="EMBL" id="SHK43669.1"/>
    </source>
</evidence>
<dbReference type="InterPro" id="IPR038390">
    <property type="entry name" value="Metal_Tscrpt_repr_sf"/>
</dbReference>
<keyword evidence="2" id="KW-1185">Reference proteome</keyword>
<gene>
    <name evidence="1" type="ORF">SAMN02745883_02047</name>
</gene>
<dbReference type="EMBL" id="FRAJ01000018">
    <property type="protein sequence ID" value="SHK43669.1"/>
    <property type="molecule type" value="Genomic_DNA"/>
</dbReference>
<dbReference type="GO" id="GO:0003677">
    <property type="term" value="F:DNA binding"/>
    <property type="evidence" value="ECO:0007669"/>
    <property type="project" value="UniProtKB-KW"/>
</dbReference>
<sequence>MPNEVSKKNIINRLRTVKGHIAGIEKMIEEGKSCEDILIQIAAIKSSIHKIGMLMVEEHALDCLLNAEDGKPLDREKVERVIKTLINYVK</sequence>
<dbReference type="CDD" id="cd10148">
    <property type="entry name" value="CsoR-like_DUF156"/>
    <property type="match status" value="1"/>
</dbReference>
<dbReference type="Gene3D" id="1.20.58.1000">
    <property type="entry name" value="Metal-sensitive repressor, helix protomer"/>
    <property type="match status" value="1"/>
</dbReference>
<proteinExistence type="predicted"/>
<dbReference type="Proteomes" id="UP000184082">
    <property type="component" value="Unassembled WGS sequence"/>
</dbReference>
<dbReference type="AlphaFoldDB" id="A0A1M6SG36"/>
<dbReference type="STRING" id="1121266.SAMN02745883_02047"/>
<name>A0A1M6SG36_9FIRM</name>
<dbReference type="PANTHER" id="PTHR33677">
    <property type="entry name" value="TRANSCRIPTIONAL REPRESSOR FRMR-RELATED"/>
    <property type="match status" value="1"/>
</dbReference>
<keyword evidence="1" id="KW-0238">DNA-binding</keyword>
<dbReference type="RefSeq" id="WP_072968192.1">
    <property type="nucleotide sequence ID" value="NZ_FRAJ01000018.1"/>
</dbReference>
<dbReference type="GO" id="GO:0046872">
    <property type="term" value="F:metal ion binding"/>
    <property type="evidence" value="ECO:0007669"/>
    <property type="project" value="InterPro"/>
</dbReference>
<dbReference type="InterPro" id="IPR003735">
    <property type="entry name" value="Metal_Tscrpt_repr"/>
</dbReference>
<dbReference type="Pfam" id="PF02583">
    <property type="entry name" value="Trns_repr_metal"/>
    <property type="match status" value="1"/>
</dbReference>
<organism evidence="1 2">
    <name type="scientific">Caminicella sporogenes DSM 14501</name>
    <dbReference type="NCBI Taxonomy" id="1121266"/>
    <lineage>
        <taxon>Bacteria</taxon>
        <taxon>Bacillati</taxon>
        <taxon>Bacillota</taxon>
        <taxon>Clostridia</taxon>
        <taxon>Peptostreptococcales</taxon>
        <taxon>Caminicellaceae</taxon>
        <taxon>Caminicella</taxon>
    </lineage>
</organism>
<protein>
    <submittedName>
        <fullName evidence="1">DNA-binding transcriptional regulator, FrmR family</fullName>
    </submittedName>
</protein>
<evidence type="ECO:0000313" key="2">
    <source>
        <dbReference type="Proteomes" id="UP000184082"/>
    </source>
</evidence>
<reference evidence="1 2" key="1">
    <citation type="submission" date="2016-11" db="EMBL/GenBank/DDBJ databases">
        <authorList>
            <person name="Jaros S."/>
            <person name="Januszkiewicz K."/>
            <person name="Wedrychowicz H."/>
        </authorList>
    </citation>
    <scope>NUCLEOTIDE SEQUENCE [LARGE SCALE GENOMIC DNA]</scope>
    <source>
        <strain evidence="1 2">DSM 14501</strain>
    </source>
</reference>
<accession>A0A1M6SG36</accession>
<dbReference type="PANTHER" id="PTHR33677:SF5">
    <property type="entry name" value="TRANSCRIPTIONAL REPRESSOR FRMR"/>
    <property type="match status" value="1"/>
</dbReference>